<dbReference type="GO" id="GO:0016987">
    <property type="term" value="F:sigma factor activity"/>
    <property type="evidence" value="ECO:0007669"/>
    <property type="project" value="InterPro"/>
</dbReference>
<dbReference type="InterPro" id="IPR007627">
    <property type="entry name" value="RNA_pol_sigma70_r2"/>
</dbReference>
<dbReference type="InterPro" id="IPR014284">
    <property type="entry name" value="RNA_pol_sigma-70_dom"/>
</dbReference>
<dbReference type="Gene3D" id="1.10.1740.10">
    <property type="match status" value="1"/>
</dbReference>
<dbReference type="PANTHER" id="PTHR47756:SF1">
    <property type="entry name" value="BLL0085 PROTEIN"/>
    <property type="match status" value="1"/>
</dbReference>
<evidence type="ECO:0008006" key="6">
    <source>
        <dbReference type="Google" id="ProtNLM"/>
    </source>
</evidence>
<evidence type="ECO:0000259" key="1">
    <source>
        <dbReference type="Pfam" id="PF04542"/>
    </source>
</evidence>
<organism evidence="4 5">
    <name type="scientific">Achromobacter pulmonis</name>
    <dbReference type="NCBI Taxonomy" id="1389932"/>
    <lineage>
        <taxon>Bacteria</taxon>
        <taxon>Pseudomonadati</taxon>
        <taxon>Pseudomonadota</taxon>
        <taxon>Betaproteobacteria</taxon>
        <taxon>Burkholderiales</taxon>
        <taxon>Alcaligenaceae</taxon>
        <taxon>Achromobacter</taxon>
    </lineage>
</organism>
<dbReference type="Pfam" id="PF20239">
    <property type="entry name" value="DUF6596"/>
    <property type="match status" value="1"/>
</dbReference>
<feature type="domain" description="DUF6596" evidence="3">
    <location>
        <begin position="196"/>
        <end position="296"/>
    </location>
</feature>
<dbReference type="Pfam" id="PF04542">
    <property type="entry name" value="Sigma70_r2"/>
    <property type="match status" value="1"/>
</dbReference>
<accession>A0A6S7BVB7</accession>
<dbReference type="Gene3D" id="1.10.10.10">
    <property type="entry name" value="Winged helix-like DNA-binding domain superfamily/Winged helix DNA-binding domain"/>
    <property type="match status" value="1"/>
</dbReference>
<evidence type="ECO:0000259" key="3">
    <source>
        <dbReference type="Pfam" id="PF20239"/>
    </source>
</evidence>
<feature type="domain" description="RNA polymerase sigma factor 70 region 4 type 2" evidence="2">
    <location>
        <begin position="128"/>
        <end position="178"/>
    </location>
</feature>
<dbReference type="GO" id="GO:0003677">
    <property type="term" value="F:DNA binding"/>
    <property type="evidence" value="ECO:0007669"/>
    <property type="project" value="InterPro"/>
</dbReference>
<dbReference type="EMBL" id="CADIKZ010000001">
    <property type="protein sequence ID" value="CAB3819337.1"/>
    <property type="molecule type" value="Genomic_DNA"/>
</dbReference>
<dbReference type="InterPro" id="IPR013324">
    <property type="entry name" value="RNA_pol_sigma_r3/r4-like"/>
</dbReference>
<dbReference type="RefSeq" id="WP_175139771.1">
    <property type="nucleotide sequence ID" value="NZ_CADIKZ010000001.1"/>
</dbReference>
<dbReference type="InterPro" id="IPR013249">
    <property type="entry name" value="RNA_pol_sigma70_r4_t2"/>
</dbReference>
<dbReference type="InterPro" id="IPR046531">
    <property type="entry name" value="DUF6596"/>
</dbReference>
<dbReference type="SUPFAM" id="SSF88946">
    <property type="entry name" value="Sigma2 domain of RNA polymerase sigma factors"/>
    <property type="match status" value="1"/>
</dbReference>
<dbReference type="Pfam" id="PF08281">
    <property type="entry name" value="Sigma70_r4_2"/>
    <property type="match status" value="1"/>
</dbReference>
<dbReference type="InterPro" id="IPR013325">
    <property type="entry name" value="RNA_pol_sigma_r2"/>
</dbReference>
<dbReference type="SUPFAM" id="SSF88659">
    <property type="entry name" value="Sigma3 and sigma4 domains of RNA polymerase sigma factors"/>
    <property type="match status" value="1"/>
</dbReference>
<dbReference type="InterPro" id="IPR036388">
    <property type="entry name" value="WH-like_DNA-bd_sf"/>
</dbReference>
<keyword evidence="5" id="KW-1185">Reference proteome</keyword>
<dbReference type="AlphaFoldDB" id="A0A6S7BVB7"/>
<protein>
    <recommendedName>
        <fullName evidence="6">RNA polymerase subunit sigma-24</fullName>
    </recommendedName>
</protein>
<feature type="domain" description="RNA polymerase sigma-70 region 2" evidence="1">
    <location>
        <begin position="27"/>
        <end position="80"/>
    </location>
</feature>
<evidence type="ECO:0000259" key="2">
    <source>
        <dbReference type="Pfam" id="PF08281"/>
    </source>
</evidence>
<reference evidence="4 5" key="1">
    <citation type="submission" date="2020-04" db="EMBL/GenBank/DDBJ databases">
        <authorList>
            <person name="De Canck E."/>
        </authorList>
    </citation>
    <scope>NUCLEOTIDE SEQUENCE [LARGE SCALE GENOMIC DNA]</scope>
    <source>
        <strain evidence="4 5">LMG 26788</strain>
    </source>
</reference>
<dbReference type="PANTHER" id="PTHR47756">
    <property type="entry name" value="BLL6612 PROTEIN-RELATED"/>
    <property type="match status" value="1"/>
</dbReference>
<evidence type="ECO:0000313" key="4">
    <source>
        <dbReference type="EMBL" id="CAB3819337.1"/>
    </source>
</evidence>
<proteinExistence type="predicted"/>
<dbReference type="NCBIfam" id="TIGR02937">
    <property type="entry name" value="sigma70-ECF"/>
    <property type="match status" value="1"/>
</dbReference>
<dbReference type="Proteomes" id="UP000494203">
    <property type="component" value="Unassembled WGS sequence"/>
</dbReference>
<sequence length="430" mass="46485">MTAPAGSAATHRAIEAVWRIEAASVIAGVARLVRDVGLAEELAQDALVAALERWPASGVPDNPGAWLMTTAKNRARDRLRLDAIHRRKHEQIGHELEALQADIEPDFVEALDAARQDDIGDDLLRLVFTACHPLLSTEARVALTLRLLGGLSTAEIARAFLASESTIAQRIVRAKRSLSAARVPFEVPGPQERAQRLDSVLEVIYLIFNEGYSATAGQDWMRPALCDEALRLGRILAGLTPADSEVHGLVALMELQASRLHARSDAQGRPVLLLEQDRGRWDALLIRRGLAALERAESLGGASGPYALQAGLAACHARARRPQDTDWARIVALYDALAQAMPSPVVALNRAVAVGMAFGPQAGLDLADDLARDPALANYHWLPSVRGDLLAKLGRHAEARAEFERAAGMTRNAREREMLLARAQGLPATD</sequence>
<dbReference type="GO" id="GO:0006352">
    <property type="term" value="P:DNA-templated transcription initiation"/>
    <property type="evidence" value="ECO:0007669"/>
    <property type="project" value="InterPro"/>
</dbReference>
<gene>
    <name evidence="4" type="ORF">LMG26788_00184</name>
</gene>
<name>A0A6S7BVB7_9BURK</name>
<evidence type="ECO:0000313" key="5">
    <source>
        <dbReference type="Proteomes" id="UP000494203"/>
    </source>
</evidence>